<dbReference type="EMBL" id="FZNP01000015">
    <property type="protein sequence ID" value="SNS33665.1"/>
    <property type="molecule type" value="Genomic_DNA"/>
</dbReference>
<evidence type="ECO:0000313" key="2">
    <source>
        <dbReference type="EMBL" id="SNS33665.1"/>
    </source>
</evidence>
<accession>A0A239DM28</accession>
<name>A0A239DM28_9ACTN</name>
<keyword evidence="3" id="KW-1185">Reference proteome</keyword>
<evidence type="ECO:0000259" key="1">
    <source>
        <dbReference type="Pfam" id="PF12728"/>
    </source>
</evidence>
<evidence type="ECO:0000313" key="3">
    <source>
        <dbReference type="Proteomes" id="UP000198420"/>
    </source>
</evidence>
<dbReference type="RefSeq" id="WP_245919990.1">
    <property type="nucleotide sequence ID" value="NZ_FZNP01000015.1"/>
</dbReference>
<reference evidence="3" key="1">
    <citation type="submission" date="2017-06" db="EMBL/GenBank/DDBJ databases">
        <authorList>
            <person name="Varghese N."/>
            <person name="Submissions S."/>
        </authorList>
    </citation>
    <scope>NUCLEOTIDE SEQUENCE [LARGE SCALE GENOMIC DNA]</scope>
    <source>
        <strain evidence="3">DSM 44485</strain>
    </source>
</reference>
<sequence length="64" mass="7397">MTASTARDQLTVSQLCEELQISRSTFYEWRQKGRAPVCLVLPNGSLRIRRRDLDRWLATCEEAA</sequence>
<gene>
    <name evidence="2" type="ORF">SAMN06265355_11568</name>
</gene>
<dbReference type="InterPro" id="IPR041657">
    <property type="entry name" value="HTH_17"/>
</dbReference>
<feature type="domain" description="Helix-turn-helix" evidence="1">
    <location>
        <begin position="10"/>
        <end position="59"/>
    </location>
</feature>
<dbReference type="AlphaFoldDB" id="A0A239DM28"/>
<protein>
    <submittedName>
        <fullName evidence="2">Transcriptional regulator, AlpA family</fullName>
    </submittedName>
</protein>
<proteinExistence type="predicted"/>
<dbReference type="Gene3D" id="1.10.10.60">
    <property type="entry name" value="Homeodomain-like"/>
    <property type="match status" value="1"/>
</dbReference>
<dbReference type="InterPro" id="IPR009061">
    <property type="entry name" value="DNA-bd_dom_put_sf"/>
</dbReference>
<dbReference type="SUPFAM" id="SSF46955">
    <property type="entry name" value="Putative DNA-binding domain"/>
    <property type="match status" value="1"/>
</dbReference>
<dbReference type="Proteomes" id="UP000198420">
    <property type="component" value="Unassembled WGS sequence"/>
</dbReference>
<dbReference type="Pfam" id="PF12728">
    <property type="entry name" value="HTH_17"/>
    <property type="match status" value="1"/>
</dbReference>
<dbReference type="GO" id="GO:0003677">
    <property type="term" value="F:DNA binding"/>
    <property type="evidence" value="ECO:0007669"/>
    <property type="project" value="InterPro"/>
</dbReference>
<dbReference type="InterPro" id="IPR010093">
    <property type="entry name" value="SinI_DNA-bd"/>
</dbReference>
<dbReference type="NCBIfam" id="TIGR01764">
    <property type="entry name" value="excise"/>
    <property type="match status" value="1"/>
</dbReference>
<organism evidence="2 3">
    <name type="scientific">Actinomadura mexicana</name>
    <dbReference type="NCBI Taxonomy" id="134959"/>
    <lineage>
        <taxon>Bacteria</taxon>
        <taxon>Bacillati</taxon>
        <taxon>Actinomycetota</taxon>
        <taxon>Actinomycetes</taxon>
        <taxon>Streptosporangiales</taxon>
        <taxon>Thermomonosporaceae</taxon>
        <taxon>Actinomadura</taxon>
    </lineage>
</organism>